<gene>
    <name evidence="6" type="ORF">ACFOW7_08105</name>
</gene>
<dbReference type="Gene3D" id="3.90.1150.10">
    <property type="entry name" value="Aspartate Aminotransferase, domain 1"/>
    <property type="match status" value="1"/>
</dbReference>
<dbReference type="Pfam" id="PF03711">
    <property type="entry name" value="OKR_DC_1_C"/>
    <property type="match status" value="1"/>
</dbReference>
<dbReference type="PROSITE" id="PS00703">
    <property type="entry name" value="OKR_DC_1"/>
    <property type="match status" value="1"/>
</dbReference>
<proteinExistence type="inferred from homology"/>
<evidence type="ECO:0000256" key="3">
    <source>
        <dbReference type="ARBA" id="ARBA00022898"/>
    </source>
</evidence>
<dbReference type="PIRSF" id="PIRSF009393">
    <property type="entry name" value="Orn_decarb"/>
    <property type="match status" value="1"/>
</dbReference>
<sequence length="753" mass="85045">MKFRFPVVIIDEDYRAENSSGLGIRALASAIEQEGMEVLGVTSYGDLTGFAQQQSRASSFILSIDDEEFDDEAMGDEVIRRLRAFVDEIRFKNADIPIFLYGETRTSRHLPNDVLRELHGFIHMFEDTPEFVARAIVREARAYLDSLAPPFFRALLNYAQDGSYSWHCPGHSGGVAFLKSPVGQMFHQFFGENMLRADVCNSVDELGQLLDHTGPVAASERNAARIFHADHLFFVTNGTSTSNKMVWHATVAPGDIVVVDRNCHKSILHSIMMCGAIPVFLMPTRNHYGIIGPIPLSEFSPENIQKKIEANPFAREAQAQRPHVKPRILTITQSTYDGVLYNVEMIKATLGETIDTLHFDEAWLPHAAFHDFYREMHAIGRDRPRSSDALVFSTQSTHKLLAGLSQASQILVQDSETRKLDRHRFNEAYLMHTSTSPQYSIIASCDVAAAMMEPPGGTALVEESILEALDFRRAMRKVDEEYGDSWWFKVWGPDYLAEEGMAERGDWMLRAGERWHGFGDLADGFNLLDPIKATVITPGLDVDGEFADSGIPAAIVTKYLAEHGVIVEKTGLYSFFIMFTIGITKGRWNTLLAALQQFKDDYDKNQPLWRALPEFVAKNPRYERIGLRELCQQIHDVYRQNDVARLTTEMYLSDMQPALKPATAFAMMAHREIERVPLDELEGRVTAILLTPYPPGIPLLIPGERFNKTIVDYLKFARRFNEHFPGFETDIHGLVKDEVNGVQGYFVDCVMLD</sequence>
<dbReference type="Gene3D" id="3.40.50.2300">
    <property type="match status" value="1"/>
</dbReference>
<dbReference type="SUPFAM" id="SSF55904">
    <property type="entry name" value="Ornithine decarboxylase C-terminal domain"/>
    <property type="match status" value="1"/>
</dbReference>
<dbReference type="InterPro" id="IPR000310">
    <property type="entry name" value="Orn/Lys/Arg_deCO2ase_major_dom"/>
</dbReference>
<dbReference type="Gene3D" id="3.90.100.10">
    <property type="entry name" value="Orn/Lys/Arg decarboxylase, C-terminal domain"/>
    <property type="match status" value="1"/>
</dbReference>
<feature type="domain" description="Orn/Lys/Arg decarboxylases family 1 pyridoxal-P attachment site" evidence="5">
    <location>
        <begin position="394"/>
        <end position="408"/>
    </location>
</feature>
<dbReference type="InterPro" id="IPR036633">
    <property type="entry name" value="Prn/Lys/Arg_de-COase_C_sf"/>
</dbReference>
<dbReference type="InterPro" id="IPR015422">
    <property type="entry name" value="PyrdxlP-dep_Trfase_small"/>
</dbReference>
<protein>
    <submittedName>
        <fullName evidence="6">Orn/Lys/Arg decarboxylase N-terminal domain-containing protein</fullName>
    </submittedName>
</protein>
<dbReference type="InterPro" id="IPR008286">
    <property type="entry name" value="Prn/Lys/Arg_de-COase_C"/>
</dbReference>
<keyword evidence="4" id="KW-0456">Lyase</keyword>
<dbReference type="Pfam" id="PF03709">
    <property type="entry name" value="OKR_DC_1_N"/>
    <property type="match status" value="1"/>
</dbReference>
<evidence type="ECO:0000256" key="2">
    <source>
        <dbReference type="ARBA" id="ARBA00022793"/>
    </source>
</evidence>
<dbReference type="Gene3D" id="3.40.640.10">
    <property type="entry name" value="Type I PLP-dependent aspartate aminotransferase-like (Major domain)"/>
    <property type="match status" value="1"/>
</dbReference>
<comment type="caution">
    <text evidence="6">The sequence shown here is derived from an EMBL/GenBank/DDBJ whole genome shotgun (WGS) entry which is preliminary data.</text>
</comment>
<evidence type="ECO:0000256" key="4">
    <source>
        <dbReference type="ARBA" id="ARBA00023239"/>
    </source>
</evidence>
<comment type="similarity">
    <text evidence="1">Belongs to the Orn/Lys/Arg decarboxylase class-I family.</text>
</comment>
<dbReference type="RefSeq" id="WP_378162950.1">
    <property type="nucleotide sequence ID" value="NZ_JBHSBU010000001.1"/>
</dbReference>
<dbReference type="InterPro" id="IPR015421">
    <property type="entry name" value="PyrdxlP-dep_Trfase_major"/>
</dbReference>
<keyword evidence="3" id="KW-0663">Pyridoxal phosphate</keyword>
<organism evidence="6 7">
    <name type="scientific">Chitinimonas lacunae</name>
    <dbReference type="NCBI Taxonomy" id="1963018"/>
    <lineage>
        <taxon>Bacteria</taxon>
        <taxon>Pseudomonadati</taxon>
        <taxon>Pseudomonadota</taxon>
        <taxon>Betaproteobacteria</taxon>
        <taxon>Neisseriales</taxon>
        <taxon>Chitinibacteraceae</taxon>
        <taxon>Chitinimonas</taxon>
    </lineage>
</organism>
<dbReference type="InterPro" id="IPR015424">
    <property type="entry name" value="PyrdxlP-dep_Trfase"/>
</dbReference>
<keyword evidence="2" id="KW-0210">Decarboxylase</keyword>
<evidence type="ECO:0000259" key="5">
    <source>
        <dbReference type="PROSITE" id="PS00703"/>
    </source>
</evidence>
<dbReference type="Pfam" id="PF01276">
    <property type="entry name" value="OKR_DC_1"/>
    <property type="match status" value="1"/>
</dbReference>
<dbReference type="InterPro" id="IPR011193">
    <property type="entry name" value="Orn/lys/arg_de-COase"/>
</dbReference>
<dbReference type="SUPFAM" id="SSF53383">
    <property type="entry name" value="PLP-dependent transferases"/>
    <property type="match status" value="1"/>
</dbReference>
<dbReference type="EMBL" id="JBHSBU010000001">
    <property type="protein sequence ID" value="MFC4159318.1"/>
    <property type="molecule type" value="Genomic_DNA"/>
</dbReference>
<keyword evidence="7" id="KW-1185">Reference proteome</keyword>
<dbReference type="PANTHER" id="PTHR45229">
    <property type="entry name" value="CONSTITUTIVE ORNITHINE DECARBOXYLASE"/>
    <property type="match status" value="1"/>
</dbReference>
<name>A0ABV8MMD2_9NEIS</name>
<dbReference type="InterPro" id="IPR005308">
    <property type="entry name" value="OKR_de-COase_N"/>
</dbReference>
<dbReference type="Proteomes" id="UP001595791">
    <property type="component" value="Unassembled WGS sequence"/>
</dbReference>
<accession>A0ABV8MMD2</accession>
<evidence type="ECO:0000313" key="7">
    <source>
        <dbReference type="Proteomes" id="UP001595791"/>
    </source>
</evidence>
<dbReference type="PANTHER" id="PTHR45229:SF3">
    <property type="entry name" value="BIODEGRADATIVE ARGININE DECARBOXYLASE"/>
    <property type="match status" value="1"/>
</dbReference>
<reference evidence="7" key="1">
    <citation type="journal article" date="2019" name="Int. J. Syst. Evol. Microbiol.">
        <title>The Global Catalogue of Microorganisms (GCM) 10K type strain sequencing project: providing services to taxonomists for standard genome sequencing and annotation.</title>
        <authorList>
            <consortium name="The Broad Institute Genomics Platform"/>
            <consortium name="The Broad Institute Genome Sequencing Center for Infectious Disease"/>
            <person name="Wu L."/>
            <person name="Ma J."/>
        </authorList>
    </citation>
    <scope>NUCLEOTIDE SEQUENCE [LARGE SCALE GENOMIC DNA]</scope>
    <source>
        <strain evidence="7">LMG 29894</strain>
    </source>
</reference>
<evidence type="ECO:0000313" key="6">
    <source>
        <dbReference type="EMBL" id="MFC4159318.1"/>
    </source>
</evidence>
<evidence type="ECO:0000256" key="1">
    <source>
        <dbReference type="ARBA" id="ARBA00010671"/>
    </source>
</evidence>